<sequence length="60" mass="7117">MFGWANIQNQILFVGVFGWEIFFFDFGREFGRFGSVIFLLLLKKIKSYFSKAILVKKIIF</sequence>
<dbReference type="Proteomes" id="UP000198424">
    <property type="component" value="Unassembled WGS sequence"/>
</dbReference>
<evidence type="ECO:0000313" key="4">
    <source>
        <dbReference type="Proteomes" id="UP000198424"/>
    </source>
</evidence>
<dbReference type="EMBL" id="MUGY01000038">
    <property type="protein sequence ID" value="OXA87599.1"/>
    <property type="molecule type" value="Genomic_DNA"/>
</dbReference>
<keyword evidence="4" id="KW-1185">Reference proteome</keyword>
<name>A0A086ALF5_FLAHY</name>
<gene>
    <name evidence="2" type="ORF">B0A62_22730</name>
    <name evidence="1" type="ORF">IW20_07410</name>
</gene>
<proteinExistence type="predicted"/>
<evidence type="ECO:0000313" key="1">
    <source>
        <dbReference type="EMBL" id="KFF17519.1"/>
    </source>
</evidence>
<dbReference type="EMBL" id="JPRM01000009">
    <property type="protein sequence ID" value="KFF17519.1"/>
    <property type="molecule type" value="Genomic_DNA"/>
</dbReference>
<protein>
    <submittedName>
        <fullName evidence="1">Uncharacterized protein</fullName>
    </submittedName>
</protein>
<accession>A0A086ALF5</accession>
<organism evidence="1 3">
    <name type="scientific">Flavobacterium hydatis</name>
    <name type="common">Cytophaga aquatilis</name>
    <dbReference type="NCBI Taxonomy" id="991"/>
    <lineage>
        <taxon>Bacteria</taxon>
        <taxon>Pseudomonadati</taxon>
        <taxon>Bacteroidota</taxon>
        <taxon>Flavobacteriia</taxon>
        <taxon>Flavobacteriales</taxon>
        <taxon>Flavobacteriaceae</taxon>
        <taxon>Flavobacterium</taxon>
    </lineage>
</organism>
<comment type="caution">
    <text evidence="1">The sequence shown here is derived from an EMBL/GenBank/DDBJ whole genome shotgun (WGS) entry which is preliminary data.</text>
</comment>
<dbReference type="AlphaFoldDB" id="A0A086ALF5"/>
<dbReference type="Proteomes" id="UP000028712">
    <property type="component" value="Unassembled WGS sequence"/>
</dbReference>
<evidence type="ECO:0000313" key="3">
    <source>
        <dbReference type="Proteomes" id="UP000028712"/>
    </source>
</evidence>
<evidence type="ECO:0000313" key="2">
    <source>
        <dbReference type="EMBL" id="OXA87599.1"/>
    </source>
</evidence>
<reference evidence="2 4" key="2">
    <citation type="submission" date="2016-11" db="EMBL/GenBank/DDBJ databases">
        <title>Whole genomes of Flavobacteriaceae.</title>
        <authorList>
            <person name="Stine C."/>
            <person name="Li C."/>
            <person name="Tadesse D."/>
        </authorList>
    </citation>
    <scope>NUCLEOTIDE SEQUENCE [LARGE SCALE GENOMIC DNA]</scope>
    <source>
        <strain evidence="2 4">ATCC 29551</strain>
    </source>
</reference>
<reference evidence="1 3" key="1">
    <citation type="submission" date="2014-07" db="EMBL/GenBank/DDBJ databases">
        <title>Genome of Flavobacterium hydatis DSM 2063.</title>
        <authorList>
            <person name="Pipes S.E."/>
            <person name="Stropko S.J."/>
            <person name="Newman J.D."/>
        </authorList>
    </citation>
    <scope>NUCLEOTIDE SEQUENCE [LARGE SCALE GENOMIC DNA]</scope>
    <source>
        <strain evidence="1 3">DSM 2063</strain>
    </source>
</reference>
<dbReference type="STRING" id="991.IW20_07410"/>